<proteinExistence type="predicted"/>
<comment type="caution">
    <text evidence="2">The sequence shown here is derived from an EMBL/GenBank/DDBJ whole genome shotgun (WGS) entry which is preliminary data.</text>
</comment>
<gene>
    <name evidence="2" type="ORF">PMAYCL1PPCAC_08796</name>
</gene>
<name>A0AAN5CEC0_9BILA</name>
<keyword evidence="3" id="KW-1185">Reference proteome</keyword>
<dbReference type="InterPro" id="IPR035940">
    <property type="entry name" value="CAP_sf"/>
</dbReference>
<dbReference type="SUPFAM" id="SSF55797">
    <property type="entry name" value="PR-1-like"/>
    <property type="match status" value="1"/>
</dbReference>
<evidence type="ECO:0000313" key="3">
    <source>
        <dbReference type="Proteomes" id="UP001328107"/>
    </source>
</evidence>
<evidence type="ECO:0000313" key="2">
    <source>
        <dbReference type="EMBL" id="GMR38601.1"/>
    </source>
</evidence>
<dbReference type="Proteomes" id="UP001328107">
    <property type="component" value="Unassembled WGS sequence"/>
</dbReference>
<dbReference type="InterPro" id="IPR014044">
    <property type="entry name" value="CAP_dom"/>
</dbReference>
<accession>A0AAN5CEC0</accession>
<dbReference type="Pfam" id="PF00188">
    <property type="entry name" value="CAP"/>
    <property type="match status" value="1"/>
</dbReference>
<dbReference type="EMBL" id="BTRK01000002">
    <property type="protein sequence ID" value="GMR38601.1"/>
    <property type="molecule type" value="Genomic_DNA"/>
</dbReference>
<protein>
    <recommendedName>
        <fullName evidence="1">SCP domain-containing protein</fullName>
    </recommendedName>
</protein>
<dbReference type="Gene3D" id="3.40.33.10">
    <property type="entry name" value="CAP"/>
    <property type="match status" value="1"/>
</dbReference>
<organism evidence="2 3">
    <name type="scientific">Pristionchus mayeri</name>
    <dbReference type="NCBI Taxonomy" id="1317129"/>
    <lineage>
        <taxon>Eukaryota</taxon>
        <taxon>Metazoa</taxon>
        <taxon>Ecdysozoa</taxon>
        <taxon>Nematoda</taxon>
        <taxon>Chromadorea</taxon>
        <taxon>Rhabditida</taxon>
        <taxon>Rhabditina</taxon>
        <taxon>Diplogasteromorpha</taxon>
        <taxon>Diplogasteroidea</taxon>
        <taxon>Neodiplogasteridae</taxon>
        <taxon>Pristionchus</taxon>
    </lineage>
</organism>
<reference evidence="3" key="1">
    <citation type="submission" date="2022-10" db="EMBL/GenBank/DDBJ databases">
        <title>Genome assembly of Pristionchus species.</title>
        <authorList>
            <person name="Yoshida K."/>
            <person name="Sommer R.J."/>
        </authorList>
    </citation>
    <scope>NUCLEOTIDE SEQUENCE [LARGE SCALE GENOMIC DNA]</scope>
    <source>
        <strain evidence="3">RS5460</strain>
    </source>
</reference>
<sequence>ILLGLFSLISLSHSQCPGGIPAAEVKGFLDTHNKLRQSISSGTYVAKGKTMPAAKTPIPDLTWDCEIEKSAQAVANTCVFDHSTNNDNLGENLYMNQSII</sequence>
<dbReference type="CDD" id="cd05380">
    <property type="entry name" value="CAP_euk"/>
    <property type="match status" value="1"/>
</dbReference>
<dbReference type="AlphaFoldDB" id="A0AAN5CEC0"/>
<evidence type="ECO:0000259" key="1">
    <source>
        <dbReference type="SMART" id="SM00198"/>
    </source>
</evidence>
<feature type="non-terminal residue" evidence="2">
    <location>
        <position position="1"/>
    </location>
</feature>
<dbReference type="SMART" id="SM00198">
    <property type="entry name" value="SCP"/>
    <property type="match status" value="1"/>
</dbReference>
<feature type="domain" description="SCP" evidence="1">
    <location>
        <begin position="23"/>
        <end position="98"/>
    </location>
</feature>